<feature type="region of interest" description="Disordered" evidence="1">
    <location>
        <begin position="1085"/>
        <end position="1105"/>
    </location>
</feature>
<protein>
    <recommendedName>
        <fullName evidence="4">Tape measure protein</fullName>
    </recommendedName>
</protein>
<dbReference type="EMBL" id="LR797193">
    <property type="protein sequence ID" value="CAB4193232.1"/>
    <property type="molecule type" value="Genomic_DNA"/>
</dbReference>
<feature type="transmembrane region" description="Helical" evidence="2">
    <location>
        <begin position="94"/>
        <end position="116"/>
    </location>
</feature>
<keyword evidence="2" id="KW-1133">Transmembrane helix</keyword>
<feature type="transmembrane region" description="Helical" evidence="2">
    <location>
        <begin position="128"/>
        <end position="151"/>
    </location>
</feature>
<keyword evidence="2" id="KW-0812">Transmembrane</keyword>
<evidence type="ECO:0000256" key="1">
    <source>
        <dbReference type="SAM" id="MobiDB-lite"/>
    </source>
</evidence>
<evidence type="ECO:0000313" key="3">
    <source>
        <dbReference type="EMBL" id="CAB4193232.1"/>
    </source>
</evidence>
<sequence length="1387" mass="144750">MDEVIIGIKSTFNDKGTNEATRALGKVALLTKALGKEQVKTGDSTSRMSSKVKNLDNNFEGLNKRMDKMQHTLARGLMPVMKTVTTSVGMLRMALLPAVVGLAGFVASLAGSKLILGAVHLATKAWTIALKGMGAGVAVALSGVSMLASAMSELKAAANAPFTGQSSRQLQGIWGNLIGDPEIAAMGVDNIQSASAALLKMKVPVGDINKYMKELGDYGFYAGGGDAGKGLSQIILAMKTMGTGTMDSKELETFSKSFGDMAPNIQEAGKAFVGKDTQAFINFLTSNPASLAQFNTGLDELNNTMMGTIKTFRPVMQSAIEPFGQTLNDVTKGPLGGFRDYLAGLIKDIMPHVVVFFSRQLPGAINKIIPFLDKVKEKFKGVLGSIGTVGEGSKHPITDFFHKISEGWKKVKPVLEGMAKGWDALWGFMKPVLKGIGDLLGRGSMAGAKSLDSTAEKWKSAGESIGQVFRSGGPVEKSIQTVWSFVKVIGQTLGPAIGQILSALKSPLYILDEISKHPDALKKTGSALADAAKKAAPIFDLIKDVIGQMIEHLPEVAGFLSDMVGAAASLASAIKPFVTGMISALSAVGGIKVIMAWMIGKAIMSKVASLAISMSGMSQAAALAGNTSPSSQMGMLAGQKGWRGAVGKGVGNIPALMMGGMGIMYGSQISSRNDGVAGSTMGLLTSTGSGAAAGAMVAGIPGAVIGALVGLVTNVVTSAARLGDSGMSEKEAGKLAKYYEANGVKSGNVGAYKVNAQAIANKTQEDINRGLIPGVGGSDDVHQAVEKTRQEMDAAQKSVAANVGMFTKGWTSTYGLLNTKTKVVNGLIMSSIPKIPEKQIEDFLLLADRAGIDLSDGAMTLTEGAGIIAQAAKELKPVGNIVSDAFERLVFKPMRDAEWAKKIDVMGVDITASIANNGYDPNVVKEYGSTIMQDIIQNTMSGMDPESAFAKGKADAEKVRLSLEAQVAMLTEAARLDPKNAEKAVLAWNATAALSTWSTDVLAKIDEVQATSMTQIEKQQADFNELVTTMASALGSSIGGVLDTLDKGARDSLNGILGLSGIKFSIGKDGTLSVTSGGYTKSSTNFTGEGPGIGGGGTNGGPVGAPPDTYSPRFNTVALTSPKSPTVLGDSVTPRFSTGAMLVPKRDAVPGASAPSRFDAVTLIEPMPPVAVGDSVTPRFNSVVTLSSEKPVEPVLSVTQRFDKTSLLAPKSSVAPVDSVTQRFDMAPLVAPKSSVAIGDSAAPKMALLNTQRVHQMVDGGISGKRTVTSMWRNHSLGSSNSDHVTGRALDVTGQNLGAYATKVKEMGGFAEFHGSGAERHLHVVPPQLPVGDRPSPRPPTNMAHQSQVSQNIQTTVYAPQGMDEEMIARKVARHTASTMRDMAERS</sequence>
<feature type="region of interest" description="Disordered" evidence="1">
    <location>
        <begin position="1330"/>
        <end position="1350"/>
    </location>
</feature>
<feature type="transmembrane region" description="Helical" evidence="2">
    <location>
        <begin position="577"/>
        <end position="600"/>
    </location>
</feature>
<proteinExistence type="predicted"/>
<name>A0A6J5RBP0_9CAUD</name>
<evidence type="ECO:0000256" key="2">
    <source>
        <dbReference type="SAM" id="Phobius"/>
    </source>
</evidence>
<gene>
    <name evidence="3" type="ORF">UFOVP1246_63</name>
</gene>
<accession>A0A6J5RBP0</accession>
<organism evidence="3">
    <name type="scientific">uncultured Caudovirales phage</name>
    <dbReference type="NCBI Taxonomy" id="2100421"/>
    <lineage>
        <taxon>Viruses</taxon>
        <taxon>Duplodnaviria</taxon>
        <taxon>Heunggongvirae</taxon>
        <taxon>Uroviricota</taxon>
        <taxon>Caudoviricetes</taxon>
        <taxon>Peduoviridae</taxon>
        <taxon>Maltschvirus</taxon>
        <taxon>Maltschvirus maltsch</taxon>
    </lineage>
</organism>
<reference evidence="3" key="1">
    <citation type="submission" date="2020-05" db="EMBL/GenBank/DDBJ databases">
        <authorList>
            <person name="Chiriac C."/>
            <person name="Salcher M."/>
            <person name="Ghai R."/>
            <person name="Kavagutti S V."/>
        </authorList>
    </citation>
    <scope>NUCLEOTIDE SEQUENCE</scope>
</reference>
<feature type="compositionally biased region" description="Gly residues" evidence="1">
    <location>
        <begin position="1089"/>
        <end position="1103"/>
    </location>
</feature>
<keyword evidence="2" id="KW-0472">Membrane</keyword>
<evidence type="ECO:0008006" key="4">
    <source>
        <dbReference type="Google" id="ProtNLM"/>
    </source>
</evidence>